<accession>A0A8S5MW92</accession>
<reference evidence="1" key="1">
    <citation type="journal article" date="2021" name="Proc. Natl. Acad. Sci. U.S.A.">
        <title>A Catalog of Tens of Thousands of Viruses from Human Metagenomes Reveals Hidden Associations with Chronic Diseases.</title>
        <authorList>
            <person name="Tisza M.J."/>
            <person name="Buck C.B."/>
        </authorList>
    </citation>
    <scope>NUCLEOTIDE SEQUENCE</scope>
    <source>
        <strain evidence="1">CtsBB38</strain>
    </source>
</reference>
<dbReference type="EMBL" id="BK014999">
    <property type="protein sequence ID" value="DAD86476.1"/>
    <property type="molecule type" value="Genomic_DNA"/>
</dbReference>
<organism evidence="1">
    <name type="scientific">Siphoviridae sp. ctsBB38</name>
    <dbReference type="NCBI Taxonomy" id="2826482"/>
    <lineage>
        <taxon>Viruses</taxon>
        <taxon>Duplodnaviria</taxon>
        <taxon>Heunggongvirae</taxon>
        <taxon>Uroviricota</taxon>
        <taxon>Caudoviricetes</taxon>
    </lineage>
</organism>
<sequence>MSRRKNKSDRELIADLTDKVKLFCDSMYDGKTRGCKDCPLAQYETADCRLAYMQYILSKGGSHNE</sequence>
<name>A0A8S5MW92_9CAUD</name>
<proteinExistence type="predicted"/>
<evidence type="ECO:0000313" key="1">
    <source>
        <dbReference type="EMBL" id="DAD86476.1"/>
    </source>
</evidence>
<protein>
    <submittedName>
        <fullName evidence="1">Uncharacterized protein</fullName>
    </submittedName>
</protein>